<dbReference type="PRINTS" id="PR00415">
    <property type="entry name" value="ACONITASE"/>
</dbReference>
<keyword evidence="7" id="KW-0432">Leucine biosynthesis</keyword>
<dbReference type="NCBIfam" id="TIGR01343">
    <property type="entry name" value="hacA_fam"/>
    <property type="match status" value="1"/>
</dbReference>
<feature type="binding site" evidence="7">
    <location>
        <position position="363"/>
    </location>
    <ligand>
        <name>[4Fe-4S] cluster</name>
        <dbReference type="ChEBI" id="CHEBI:49883"/>
    </ligand>
</feature>
<protein>
    <recommendedName>
        <fullName evidence="7">3-isopropylmalate dehydratase large subunit</fullName>
        <ecNumber evidence="7">4.2.1.33</ecNumber>
    </recommendedName>
    <alternativeName>
        <fullName evidence="7">Alpha-IPM isomerase</fullName>
        <shortName evidence="7">IPMI</shortName>
    </alternativeName>
    <alternativeName>
        <fullName evidence="7">Isopropylmalate isomerase</fullName>
    </alternativeName>
</protein>
<comment type="cofactor">
    <cofactor evidence="7">
        <name>[4Fe-4S] cluster</name>
        <dbReference type="ChEBI" id="CHEBI:49883"/>
    </cofactor>
    <text evidence="7">Binds 1 [4Fe-4S] cluster per subunit.</text>
</comment>
<dbReference type="GO" id="GO:0003861">
    <property type="term" value="F:3-isopropylmalate dehydratase activity"/>
    <property type="evidence" value="ECO:0007669"/>
    <property type="project" value="UniProtKB-UniRule"/>
</dbReference>
<dbReference type="PANTHER" id="PTHR43822">
    <property type="entry name" value="HOMOACONITASE, MITOCHONDRIAL-RELATED"/>
    <property type="match status" value="1"/>
</dbReference>
<evidence type="ECO:0000256" key="7">
    <source>
        <dbReference type="HAMAP-Rule" id="MF_01027"/>
    </source>
</evidence>
<dbReference type="InterPro" id="IPR006251">
    <property type="entry name" value="Homoacnase/IPMdehydase_lsu"/>
</dbReference>
<organism evidence="10">
    <name type="scientific">Sheuella amnicola</name>
    <dbReference type="NCBI Taxonomy" id="2707330"/>
    <lineage>
        <taxon>Bacteria</taxon>
        <taxon>Pseudomonadati</taxon>
        <taxon>Pseudomonadota</taxon>
        <taxon>Betaproteobacteria</taxon>
        <taxon>Burkholderiales</taxon>
        <taxon>Alcaligenaceae</taxon>
        <taxon>Sheuella</taxon>
    </lineage>
</organism>
<comment type="similarity">
    <text evidence="7">Belongs to the aconitase/IPM isomerase family. LeuC type 2 subfamily.</text>
</comment>
<comment type="function">
    <text evidence="7">Catalyzes the isomerization between 2-isopropylmalate and 3-isopropylmalate, via the formation of 2-isopropylmaleate.</text>
</comment>
<reference evidence="10" key="1">
    <citation type="submission" date="2020-02" db="EMBL/GenBank/DDBJ databases">
        <authorList>
            <person name="Chen W.-M."/>
        </authorList>
    </citation>
    <scope>NUCLEOTIDE SEQUENCE</scope>
    <source>
        <strain evidence="10">NBD-18</strain>
    </source>
</reference>
<evidence type="ECO:0000256" key="6">
    <source>
        <dbReference type="ARBA" id="ARBA00023239"/>
    </source>
</evidence>
<dbReference type="PANTHER" id="PTHR43822:SF2">
    <property type="entry name" value="HOMOACONITASE, MITOCHONDRIAL"/>
    <property type="match status" value="1"/>
</dbReference>
<dbReference type="InterPro" id="IPR011826">
    <property type="entry name" value="HAcnase/IPMdehydase_lsu_prok"/>
</dbReference>
<keyword evidence="2 7" id="KW-0004">4Fe-4S</keyword>
<feature type="binding site" evidence="7">
    <location>
        <position position="300"/>
    </location>
    <ligand>
        <name>[4Fe-4S] cluster</name>
        <dbReference type="ChEBI" id="CHEBI:49883"/>
    </ligand>
</feature>
<comment type="caution">
    <text evidence="10">The sequence shown here is derived from an EMBL/GenBank/DDBJ whole genome shotgun (WGS) entry which is preliminary data.</text>
</comment>
<dbReference type="HAMAP" id="MF_01027">
    <property type="entry name" value="LeuC_type2"/>
    <property type="match status" value="1"/>
</dbReference>
<evidence type="ECO:0000259" key="9">
    <source>
        <dbReference type="Pfam" id="PF00330"/>
    </source>
</evidence>
<evidence type="ECO:0000256" key="3">
    <source>
        <dbReference type="ARBA" id="ARBA00022723"/>
    </source>
</evidence>
<keyword evidence="6 7" id="KW-0456">Lyase</keyword>
<accession>A0A6B2R2K9</accession>
<evidence type="ECO:0000256" key="5">
    <source>
        <dbReference type="ARBA" id="ARBA00023014"/>
    </source>
</evidence>
<dbReference type="InterPro" id="IPR015931">
    <property type="entry name" value="Acnase/IPM_dHydase_lsu_aba_1/3"/>
</dbReference>
<dbReference type="InterPro" id="IPR001030">
    <property type="entry name" value="Acoase/IPM_deHydtase_lsu_aba"/>
</dbReference>
<keyword evidence="3 7" id="KW-0479">Metal-binding</keyword>
<proteinExistence type="inferred from homology"/>
<dbReference type="AlphaFoldDB" id="A0A6B2R2K9"/>
<keyword evidence="5 7" id="KW-0411">Iron-sulfur</keyword>
<dbReference type="NCBIfam" id="TIGR02086">
    <property type="entry name" value="IPMI_arch"/>
    <property type="match status" value="1"/>
</dbReference>
<dbReference type="EMBL" id="JAAGRN010000008">
    <property type="protein sequence ID" value="NDY83894.1"/>
    <property type="molecule type" value="Genomic_DNA"/>
</dbReference>
<dbReference type="InterPro" id="IPR036008">
    <property type="entry name" value="Aconitase_4Fe-4S_dom"/>
</dbReference>
<dbReference type="NCBIfam" id="NF001614">
    <property type="entry name" value="PRK00402.1"/>
    <property type="match status" value="1"/>
</dbReference>
<dbReference type="GO" id="GO:0046872">
    <property type="term" value="F:metal ion binding"/>
    <property type="evidence" value="ECO:0007669"/>
    <property type="project" value="UniProtKB-KW"/>
</dbReference>
<feature type="binding site" evidence="7">
    <location>
        <position position="360"/>
    </location>
    <ligand>
        <name>[4Fe-4S] cluster</name>
        <dbReference type="ChEBI" id="CHEBI:49883"/>
    </ligand>
</feature>
<keyword evidence="4 7" id="KW-0408">Iron</keyword>
<keyword evidence="7" id="KW-0100">Branched-chain amino acid biosynthesis</keyword>
<evidence type="ECO:0000313" key="10">
    <source>
        <dbReference type="EMBL" id="NDY83894.1"/>
    </source>
</evidence>
<feature type="region of interest" description="Disordered" evidence="8">
    <location>
        <begin position="417"/>
        <end position="444"/>
    </location>
</feature>
<evidence type="ECO:0000256" key="8">
    <source>
        <dbReference type="SAM" id="MobiDB-lite"/>
    </source>
</evidence>
<comment type="pathway">
    <text evidence="7">Amino-acid biosynthesis; L-leucine biosynthesis; L-leucine from 3-methyl-2-oxobutanoate: step 2/4.</text>
</comment>
<dbReference type="EC" id="4.2.1.33" evidence="7"/>
<dbReference type="Pfam" id="PF00330">
    <property type="entry name" value="Aconitase"/>
    <property type="match status" value="1"/>
</dbReference>
<dbReference type="Gene3D" id="3.30.499.10">
    <property type="entry name" value="Aconitase, domain 3"/>
    <property type="match status" value="2"/>
</dbReference>
<evidence type="ECO:0000256" key="1">
    <source>
        <dbReference type="ARBA" id="ARBA00011271"/>
    </source>
</evidence>
<dbReference type="SUPFAM" id="SSF53732">
    <property type="entry name" value="Aconitase iron-sulfur domain"/>
    <property type="match status" value="1"/>
</dbReference>
<comment type="subunit">
    <text evidence="1 7">Heterodimer of LeuC and LeuD.</text>
</comment>
<comment type="catalytic activity">
    <reaction evidence="7">
        <text>(2R,3S)-3-isopropylmalate = (2S)-2-isopropylmalate</text>
        <dbReference type="Rhea" id="RHEA:32287"/>
        <dbReference type="ChEBI" id="CHEBI:1178"/>
        <dbReference type="ChEBI" id="CHEBI:35121"/>
        <dbReference type="EC" id="4.2.1.33"/>
    </reaction>
</comment>
<evidence type="ECO:0000256" key="4">
    <source>
        <dbReference type="ARBA" id="ARBA00023004"/>
    </source>
</evidence>
<feature type="domain" description="Aconitase/3-isopropylmalate dehydratase large subunit alpha/beta/alpha" evidence="9">
    <location>
        <begin position="7"/>
        <end position="287"/>
    </location>
</feature>
<dbReference type="GO" id="GO:0051539">
    <property type="term" value="F:4 iron, 4 sulfur cluster binding"/>
    <property type="evidence" value="ECO:0007669"/>
    <property type="project" value="UniProtKB-KW"/>
</dbReference>
<gene>
    <name evidence="7" type="primary">leuC</name>
    <name evidence="10" type="ORF">G3I67_11700</name>
</gene>
<keyword evidence="7" id="KW-0028">Amino-acid biosynthesis</keyword>
<dbReference type="GO" id="GO:0009098">
    <property type="term" value="P:L-leucine biosynthetic process"/>
    <property type="evidence" value="ECO:0007669"/>
    <property type="project" value="UniProtKB-UniRule"/>
</dbReference>
<dbReference type="UniPathway" id="UPA00048">
    <property type="reaction ID" value="UER00071"/>
</dbReference>
<name>A0A6B2R2K9_9BURK</name>
<evidence type="ECO:0000256" key="2">
    <source>
        <dbReference type="ARBA" id="ARBA00022485"/>
    </source>
</evidence>
<sequence>MGLTMTEKIFSSHAKSGPVRAGEIAVLVPDVVLLNDTSGSITVNQLDLMGVKHLHDPEKVVLVADHFSPPKDVTSAESIGLLRGFGKKFGIEKFYDSGRSGIEHALLPELGKVGPGGLIFGADSHTCTAGALNACGVGFGSTDLAAVIATGELWAKVPASIRVELIGKPSPYVTGKDIILSLIAKIGVDGALNSALEFGGPGLTHLNVDERFAVANMAVEAGADTCVFECDAQTLKYVERSGWQRNQPIVADNDATYLARHEIHLDKLEPLVAVPPSPANGSSLSKIIGTRIDQVYIGNCSNGTITDIRQAAHILKGRTVAQDVRLVVVPATSAIYRQASREGLLEMISQAGGSISMPTCGACFGGHMGILAKGESAISTTNRNYRGRMGHPESKVYLANAWVAAAAAIAGKIIDPATLEPTPNEPAPHEHAPHKQASQNKELL</sequence>
<dbReference type="InterPro" id="IPR050067">
    <property type="entry name" value="IPM_dehydratase_rel_enz"/>
</dbReference>